<keyword evidence="2" id="KW-1185">Reference proteome</keyword>
<evidence type="ECO:0000313" key="2">
    <source>
        <dbReference type="Proteomes" id="UP001164929"/>
    </source>
</evidence>
<protein>
    <submittedName>
        <fullName evidence="1">Uncharacterized protein</fullName>
    </submittedName>
</protein>
<dbReference type="EMBL" id="JAQIZT010000001">
    <property type="protein sequence ID" value="KAJ7010165.1"/>
    <property type="molecule type" value="Genomic_DNA"/>
</dbReference>
<proteinExistence type="predicted"/>
<reference evidence="1 2" key="1">
    <citation type="journal article" date="2023" name="Mol. Ecol. Resour.">
        <title>Chromosome-level genome assembly of a triploid poplar Populus alba 'Berolinensis'.</title>
        <authorList>
            <person name="Chen S."/>
            <person name="Yu Y."/>
            <person name="Wang X."/>
            <person name="Wang S."/>
            <person name="Zhang T."/>
            <person name="Zhou Y."/>
            <person name="He R."/>
            <person name="Meng N."/>
            <person name="Wang Y."/>
            <person name="Liu W."/>
            <person name="Liu Z."/>
            <person name="Liu J."/>
            <person name="Guo Q."/>
            <person name="Huang H."/>
            <person name="Sederoff R.R."/>
            <person name="Wang G."/>
            <person name="Qu G."/>
            <person name="Chen S."/>
        </authorList>
    </citation>
    <scope>NUCLEOTIDE SEQUENCE [LARGE SCALE GENOMIC DNA]</scope>
    <source>
        <strain evidence="1">SC-2020</strain>
    </source>
</reference>
<dbReference type="Proteomes" id="UP001164929">
    <property type="component" value="Chromosome 1"/>
</dbReference>
<gene>
    <name evidence="1" type="ORF">NC653_000799</name>
</gene>
<name>A0AAD6RKK0_9ROSI</name>
<comment type="caution">
    <text evidence="1">The sequence shown here is derived from an EMBL/GenBank/DDBJ whole genome shotgun (WGS) entry which is preliminary data.</text>
</comment>
<evidence type="ECO:0000313" key="1">
    <source>
        <dbReference type="EMBL" id="KAJ7010165.1"/>
    </source>
</evidence>
<organism evidence="1 2">
    <name type="scientific">Populus alba x Populus x berolinensis</name>
    <dbReference type="NCBI Taxonomy" id="444605"/>
    <lineage>
        <taxon>Eukaryota</taxon>
        <taxon>Viridiplantae</taxon>
        <taxon>Streptophyta</taxon>
        <taxon>Embryophyta</taxon>
        <taxon>Tracheophyta</taxon>
        <taxon>Spermatophyta</taxon>
        <taxon>Magnoliopsida</taxon>
        <taxon>eudicotyledons</taxon>
        <taxon>Gunneridae</taxon>
        <taxon>Pentapetalae</taxon>
        <taxon>rosids</taxon>
        <taxon>fabids</taxon>
        <taxon>Malpighiales</taxon>
        <taxon>Salicaceae</taxon>
        <taxon>Saliceae</taxon>
        <taxon>Populus</taxon>
    </lineage>
</organism>
<sequence>MHIGAGLSFYAMARRAKLRSRSLSKSQARFTRVKKSVIGCLCAKWVTHGFMGVAMCTYLISTPWQGTWLQYRH</sequence>
<dbReference type="AlphaFoldDB" id="A0AAD6RKK0"/>
<accession>A0AAD6RKK0</accession>